<keyword evidence="5 9" id="KW-0812">Transmembrane</keyword>
<name>A0ABY4YMJ1_9MICO</name>
<evidence type="ECO:0000256" key="1">
    <source>
        <dbReference type="ARBA" id="ARBA00004651"/>
    </source>
</evidence>
<comment type="similarity">
    <text evidence="2">Belongs to the nucleobase:cation symporter-2 (NCS2) (TC 2.A.40) family.</text>
</comment>
<gene>
    <name evidence="10" type="ORF">NF557_08840</name>
</gene>
<dbReference type="RefSeq" id="WP_252624040.1">
    <property type="nucleotide sequence ID" value="NZ_CP099490.1"/>
</dbReference>
<feature type="transmembrane region" description="Helical" evidence="9">
    <location>
        <begin position="159"/>
        <end position="177"/>
    </location>
</feature>
<evidence type="ECO:0000256" key="3">
    <source>
        <dbReference type="ARBA" id="ARBA00022448"/>
    </source>
</evidence>
<dbReference type="PANTHER" id="PTHR42810">
    <property type="entry name" value="PURINE PERMEASE C1399.01C-RELATED"/>
    <property type="match status" value="1"/>
</dbReference>
<keyword evidence="11" id="KW-1185">Reference proteome</keyword>
<feature type="transmembrane region" description="Helical" evidence="9">
    <location>
        <begin position="333"/>
        <end position="354"/>
    </location>
</feature>
<feature type="transmembrane region" description="Helical" evidence="9">
    <location>
        <begin position="223"/>
        <end position="241"/>
    </location>
</feature>
<feature type="transmembrane region" description="Helical" evidence="9">
    <location>
        <begin position="390"/>
        <end position="408"/>
    </location>
</feature>
<evidence type="ECO:0000313" key="11">
    <source>
        <dbReference type="Proteomes" id="UP001056535"/>
    </source>
</evidence>
<evidence type="ECO:0000256" key="8">
    <source>
        <dbReference type="SAM" id="MobiDB-lite"/>
    </source>
</evidence>
<organism evidence="10 11">
    <name type="scientific">Ornithinimicrobium cryptoxanthini</name>
    <dbReference type="NCBI Taxonomy" id="2934161"/>
    <lineage>
        <taxon>Bacteria</taxon>
        <taxon>Bacillati</taxon>
        <taxon>Actinomycetota</taxon>
        <taxon>Actinomycetes</taxon>
        <taxon>Micrococcales</taxon>
        <taxon>Ornithinimicrobiaceae</taxon>
        <taxon>Ornithinimicrobium</taxon>
    </lineage>
</organism>
<feature type="transmembrane region" description="Helical" evidence="9">
    <location>
        <begin position="302"/>
        <end position="321"/>
    </location>
</feature>
<dbReference type="InterPro" id="IPR006042">
    <property type="entry name" value="Xan_ur_permease"/>
</dbReference>
<keyword evidence="4" id="KW-1003">Cell membrane</keyword>
<evidence type="ECO:0000256" key="5">
    <source>
        <dbReference type="ARBA" id="ARBA00022692"/>
    </source>
</evidence>
<dbReference type="EMBL" id="CP099490">
    <property type="protein sequence ID" value="USQ78022.1"/>
    <property type="molecule type" value="Genomic_DNA"/>
</dbReference>
<reference evidence="10" key="1">
    <citation type="submission" date="2022-06" db="EMBL/GenBank/DDBJ databases">
        <title>Ornithinimicrobium JY.X270.</title>
        <authorList>
            <person name="Huang Y."/>
        </authorList>
    </citation>
    <scope>NUCLEOTIDE SEQUENCE</scope>
    <source>
        <strain evidence="10">JY.X270</strain>
    </source>
</reference>
<proteinExistence type="inferred from homology"/>
<keyword evidence="7 9" id="KW-0472">Membrane</keyword>
<comment type="subcellular location">
    <subcellularLocation>
        <location evidence="1">Cell membrane</location>
        <topology evidence="1">Multi-pass membrane protein</topology>
    </subcellularLocation>
</comment>
<feature type="region of interest" description="Disordered" evidence="8">
    <location>
        <begin position="425"/>
        <end position="446"/>
    </location>
</feature>
<dbReference type="Pfam" id="PF00860">
    <property type="entry name" value="Xan_ur_permease"/>
    <property type="match status" value="1"/>
</dbReference>
<dbReference type="NCBIfam" id="TIGR00801">
    <property type="entry name" value="ncs2"/>
    <property type="match status" value="1"/>
</dbReference>
<protein>
    <submittedName>
        <fullName evidence="10">NCS2 family nucleobase:cation symporter</fullName>
    </submittedName>
</protein>
<feature type="transmembrane region" description="Helical" evidence="9">
    <location>
        <begin position="23"/>
        <end position="46"/>
    </location>
</feature>
<sequence length="446" mass="45810">MWRLHGDGYRIEPGQVVAPDERLAWVPTIGIGMQHVVAMFGATFLVPLITGFPPSTTLLFSGVGTILFLLITRNRVPSYLGSSFAFLAPIAAAQSAHGPAGALGGVVVAGVALAIFGLVVQVAGHGWVGALMPPMVTGTIVALIGLNLAPAAWNNVKGAPVTAFVTLLAIILSTVLLRGLLGRLSILIGVLVGYAVAGLRGEIDYTAIGDAAWFGAPQLMAPEFHVSVLGLFLPVVLVLVAENIGHVKSVAQMTDSSADALDHMIGRTLISDGLATTLAGAGGGSGTTTYAENIGVMAATKVYSTAAYWVAGFTAVGLAFLPKFGAAIQTVPVGVLGGAATILYGMIGVLGFRIWVEHRVDFGNPINLTTAAVALVIGIANYTWAPGQLVFEGIALGTGAALLIYHGMHAINRITGAVESEGHLTVGGSTNRAPEIADPTWDEPRG</sequence>
<evidence type="ECO:0000256" key="2">
    <source>
        <dbReference type="ARBA" id="ARBA00008821"/>
    </source>
</evidence>
<evidence type="ECO:0000256" key="7">
    <source>
        <dbReference type="ARBA" id="ARBA00023136"/>
    </source>
</evidence>
<feature type="transmembrane region" description="Helical" evidence="9">
    <location>
        <begin position="78"/>
        <end position="96"/>
    </location>
</feature>
<evidence type="ECO:0000313" key="10">
    <source>
        <dbReference type="EMBL" id="USQ78022.1"/>
    </source>
</evidence>
<feature type="transmembrane region" description="Helical" evidence="9">
    <location>
        <begin position="366"/>
        <end position="384"/>
    </location>
</feature>
<feature type="transmembrane region" description="Helical" evidence="9">
    <location>
        <begin position="52"/>
        <end position="71"/>
    </location>
</feature>
<evidence type="ECO:0000256" key="9">
    <source>
        <dbReference type="SAM" id="Phobius"/>
    </source>
</evidence>
<accession>A0ABY4YMJ1</accession>
<keyword evidence="3" id="KW-0813">Transport</keyword>
<keyword evidence="6 9" id="KW-1133">Transmembrane helix</keyword>
<dbReference type="InterPro" id="IPR006043">
    <property type="entry name" value="NCS2"/>
</dbReference>
<feature type="transmembrane region" description="Helical" evidence="9">
    <location>
        <begin position="102"/>
        <end position="123"/>
    </location>
</feature>
<dbReference type="Proteomes" id="UP001056535">
    <property type="component" value="Chromosome"/>
</dbReference>
<feature type="transmembrane region" description="Helical" evidence="9">
    <location>
        <begin position="135"/>
        <end position="153"/>
    </location>
</feature>
<feature type="transmembrane region" description="Helical" evidence="9">
    <location>
        <begin position="184"/>
        <end position="203"/>
    </location>
</feature>
<dbReference type="PANTHER" id="PTHR42810:SF4">
    <property type="entry name" value="URIC ACID TRANSPORTER UACT"/>
    <property type="match status" value="1"/>
</dbReference>
<evidence type="ECO:0000256" key="4">
    <source>
        <dbReference type="ARBA" id="ARBA00022475"/>
    </source>
</evidence>
<evidence type="ECO:0000256" key="6">
    <source>
        <dbReference type="ARBA" id="ARBA00022989"/>
    </source>
</evidence>